<dbReference type="AlphaFoldDB" id="A0A2T4CI28"/>
<keyword evidence="3" id="KW-0808">Transferase</keyword>
<dbReference type="PANTHER" id="PTHR24361">
    <property type="entry name" value="MITOGEN-ACTIVATED KINASE KINASE KINASE"/>
    <property type="match status" value="1"/>
</dbReference>
<dbReference type="GO" id="GO:0004674">
    <property type="term" value="F:protein serine/threonine kinase activity"/>
    <property type="evidence" value="ECO:0007669"/>
    <property type="project" value="TreeGrafter"/>
</dbReference>
<accession>A0A2T4CI28</accession>
<feature type="compositionally biased region" description="Polar residues" evidence="1">
    <location>
        <begin position="346"/>
        <end position="356"/>
    </location>
</feature>
<dbReference type="Gene3D" id="3.30.200.20">
    <property type="entry name" value="Phosphorylase Kinase, domain 1"/>
    <property type="match status" value="1"/>
</dbReference>
<dbReference type="Gene3D" id="1.10.510.10">
    <property type="entry name" value="Transferase(Phosphotransferase) domain 1"/>
    <property type="match status" value="1"/>
</dbReference>
<feature type="region of interest" description="Disordered" evidence="1">
    <location>
        <begin position="197"/>
        <end position="234"/>
    </location>
</feature>
<feature type="region of interest" description="Disordered" evidence="1">
    <location>
        <begin position="337"/>
        <end position="371"/>
    </location>
</feature>
<evidence type="ECO:0000313" key="3">
    <source>
        <dbReference type="EMBL" id="PTB81231.1"/>
    </source>
</evidence>
<feature type="compositionally biased region" description="Basic and acidic residues" evidence="1">
    <location>
        <begin position="358"/>
        <end position="367"/>
    </location>
</feature>
<organism evidence="3 4">
    <name type="scientific">Trichoderma longibrachiatum ATCC 18648</name>
    <dbReference type="NCBI Taxonomy" id="983965"/>
    <lineage>
        <taxon>Eukaryota</taxon>
        <taxon>Fungi</taxon>
        <taxon>Dikarya</taxon>
        <taxon>Ascomycota</taxon>
        <taxon>Pezizomycotina</taxon>
        <taxon>Sordariomycetes</taxon>
        <taxon>Hypocreomycetidae</taxon>
        <taxon>Hypocreales</taxon>
        <taxon>Hypocreaceae</taxon>
        <taxon>Trichoderma</taxon>
    </lineage>
</organism>
<dbReference type="SUPFAM" id="SSF56112">
    <property type="entry name" value="Protein kinase-like (PK-like)"/>
    <property type="match status" value="1"/>
</dbReference>
<dbReference type="Proteomes" id="UP000240760">
    <property type="component" value="Unassembled WGS sequence"/>
</dbReference>
<proteinExistence type="predicted"/>
<dbReference type="GO" id="GO:0005737">
    <property type="term" value="C:cytoplasm"/>
    <property type="evidence" value="ECO:0007669"/>
    <property type="project" value="TreeGrafter"/>
</dbReference>
<sequence>MSSGATESTEEFGFVTRTPDQQLVEALGSPVEVGSCVHISDQQTLEDEDTTQDLDAINSSARVYTEHAVQAQELPRGVTSSLPVPDGQASEGQESTQEFTVPPHGLELDDALQGSITSASTDIPDRQAVRVDETTQALTASTIIYVPEDEATTSIGEATTQERTASTVIQIPDRQALGYDETTQEFTALRHVLDRQATEEGETTQEHTASTVQRVSDRGAIGDEETTQGLTAFKRNVDVPGASLESSASSPTHSSVRNVSGIQETAQEVSITTSFAARLPDRQVVEADALTPPPPLTITTQPSTALTHVTDTQAVDAHRGDSQPRLATPASHAALGQEVAAASSPPEAQTNPQGIETVQKDDERKATPSDLGEEITRLSMTVPSARLTIAYNRGFISDDEDLSKDVIRHLRTAGGWDLISVIQDADRADFILNLSYYTRPVEEAAGRFIPFSLSLQLIFQPASDNCVLFNHGGGTFYLEHLDAASTRTRGSIESMQCRVLRPGIWRISMRGEKPRENVFHSLVQWLILPRKFGASIDGESTKRQKLSETSLVRKHQETMILIKNLEDGQSARIWGVPGDTADYELQRIKHIASTSSARVFACRHSKVAGILAVKVIDYDAEAVNRFDRRSAAHLAALVAAFKRETSILQRLDNNHIVSLKAFDGRFLALFLEQLPPSLDRGDTIKLDPSIVRSIVHNISSALYYLEKKGIVHHDLKPHNIAHSPARGAVLLDFGQAAPATTSQEYGGTLAFLPPEFPHHRARGHAGDVWALGLTTLYLLGKIPMPRIRLDVRIRDLYRYGSPPQFDGFMGAIALQRKGLNLEDEIEKLAFRMLDPKPEARATARGIVSALGKTLLTA</sequence>
<dbReference type="PROSITE" id="PS50011">
    <property type="entry name" value="PROTEIN_KINASE_DOM"/>
    <property type="match status" value="1"/>
</dbReference>
<reference evidence="3 4" key="1">
    <citation type="submission" date="2016-07" db="EMBL/GenBank/DDBJ databases">
        <title>Multiple horizontal gene transfer events from other fungi enriched the ability of initially mycotrophic Trichoderma (Ascomycota) to feed on dead plant biomass.</title>
        <authorList>
            <consortium name="DOE Joint Genome Institute"/>
            <person name="Aerts A."/>
            <person name="Atanasova L."/>
            <person name="Chenthamara K."/>
            <person name="Zhang J."/>
            <person name="Grujic M."/>
            <person name="Henrissat B."/>
            <person name="Kuo A."/>
            <person name="Salamov A."/>
            <person name="Lipzen A."/>
            <person name="Labutti K."/>
            <person name="Barry K."/>
            <person name="Miao Y."/>
            <person name="Rahimi M.J."/>
            <person name="Shen Q."/>
            <person name="Grigoriev I.V."/>
            <person name="Kubicek C.P."/>
            <person name="Druzhinina I.S."/>
        </authorList>
    </citation>
    <scope>NUCLEOTIDE SEQUENCE [LARGE SCALE GENOMIC DNA]</scope>
    <source>
        <strain evidence="3 4">ATCC 18648</strain>
    </source>
</reference>
<dbReference type="SMART" id="SM00220">
    <property type="entry name" value="S_TKc"/>
    <property type="match status" value="1"/>
</dbReference>
<dbReference type="InterPro" id="IPR011009">
    <property type="entry name" value="Kinase-like_dom_sf"/>
</dbReference>
<dbReference type="EMBL" id="KZ679126">
    <property type="protein sequence ID" value="PTB81231.1"/>
    <property type="molecule type" value="Genomic_DNA"/>
</dbReference>
<evidence type="ECO:0000256" key="1">
    <source>
        <dbReference type="SAM" id="MobiDB-lite"/>
    </source>
</evidence>
<dbReference type="STRING" id="983965.A0A2T4CI28"/>
<feature type="domain" description="Protein kinase" evidence="2">
    <location>
        <begin position="585"/>
        <end position="855"/>
    </location>
</feature>
<gene>
    <name evidence="3" type="ORF">M440DRAFT_1323611</name>
</gene>
<dbReference type="InterPro" id="IPR053235">
    <property type="entry name" value="Ser_Thr_kinase"/>
</dbReference>
<name>A0A2T4CI28_TRILO</name>
<feature type="region of interest" description="Disordered" evidence="1">
    <location>
        <begin position="71"/>
        <end position="95"/>
    </location>
</feature>
<evidence type="ECO:0000313" key="4">
    <source>
        <dbReference type="Proteomes" id="UP000240760"/>
    </source>
</evidence>
<keyword evidence="3" id="KW-0418">Kinase</keyword>
<dbReference type="Pfam" id="PF00069">
    <property type="entry name" value="Pkinase"/>
    <property type="match status" value="1"/>
</dbReference>
<dbReference type="OrthoDB" id="1668230at2759"/>
<keyword evidence="4" id="KW-1185">Reference proteome</keyword>
<dbReference type="GO" id="GO:0005524">
    <property type="term" value="F:ATP binding"/>
    <property type="evidence" value="ECO:0007669"/>
    <property type="project" value="InterPro"/>
</dbReference>
<feature type="region of interest" description="Disordered" evidence="1">
    <location>
        <begin position="285"/>
        <end position="305"/>
    </location>
</feature>
<protein>
    <submittedName>
        <fullName evidence="3">Kinase-like protein</fullName>
    </submittedName>
</protein>
<dbReference type="InterPro" id="IPR000719">
    <property type="entry name" value="Prot_kinase_dom"/>
</dbReference>
<evidence type="ECO:0000259" key="2">
    <source>
        <dbReference type="PROSITE" id="PS50011"/>
    </source>
</evidence>